<evidence type="ECO:0000256" key="6">
    <source>
        <dbReference type="ARBA" id="ARBA00022989"/>
    </source>
</evidence>
<evidence type="ECO:0000256" key="1">
    <source>
        <dbReference type="ARBA" id="ARBA00004409"/>
    </source>
</evidence>
<accession>A0A0L0S341</accession>
<dbReference type="GO" id="GO:0005484">
    <property type="term" value="F:SNAP receptor activity"/>
    <property type="evidence" value="ECO:0007669"/>
    <property type="project" value="InterPro"/>
</dbReference>
<evidence type="ECO:0000256" key="2">
    <source>
        <dbReference type="ARBA" id="ARBA00009063"/>
    </source>
</evidence>
<dbReference type="InterPro" id="IPR045242">
    <property type="entry name" value="Syntaxin"/>
</dbReference>
<evidence type="ECO:0000256" key="5">
    <source>
        <dbReference type="ARBA" id="ARBA00022927"/>
    </source>
</evidence>
<gene>
    <name evidence="13" type="ORF">AMAG_02575</name>
</gene>
<evidence type="ECO:0000256" key="7">
    <source>
        <dbReference type="ARBA" id="ARBA00023034"/>
    </source>
</evidence>
<keyword evidence="7" id="KW-0333">Golgi apparatus</keyword>
<dbReference type="SUPFAM" id="SSF47661">
    <property type="entry name" value="t-snare proteins"/>
    <property type="match status" value="1"/>
</dbReference>
<dbReference type="GO" id="GO:0000139">
    <property type="term" value="C:Golgi membrane"/>
    <property type="evidence" value="ECO:0007669"/>
    <property type="project" value="UniProtKB-SubCell"/>
</dbReference>
<evidence type="ECO:0000256" key="8">
    <source>
        <dbReference type="ARBA" id="ARBA00023054"/>
    </source>
</evidence>
<evidence type="ECO:0000313" key="13">
    <source>
        <dbReference type="EMBL" id="KNE56799.1"/>
    </source>
</evidence>
<feature type="domain" description="T-SNARE coiled-coil homology" evidence="12">
    <location>
        <begin position="245"/>
        <end position="307"/>
    </location>
</feature>
<evidence type="ECO:0000256" key="4">
    <source>
        <dbReference type="ARBA" id="ARBA00022692"/>
    </source>
</evidence>
<dbReference type="CDD" id="cd15845">
    <property type="entry name" value="SNARE_syntaxin16"/>
    <property type="match status" value="1"/>
</dbReference>
<keyword evidence="3" id="KW-0813">Transport</keyword>
<dbReference type="OrthoDB" id="10251371at2759"/>
<reference evidence="14" key="2">
    <citation type="submission" date="2009-11" db="EMBL/GenBank/DDBJ databases">
        <title>The Genome Sequence of Allomyces macrogynus strain ATCC 38327.</title>
        <authorList>
            <consortium name="The Broad Institute Genome Sequencing Platform"/>
            <person name="Russ C."/>
            <person name="Cuomo C."/>
            <person name="Shea T."/>
            <person name="Young S.K."/>
            <person name="Zeng Q."/>
            <person name="Koehrsen M."/>
            <person name="Haas B."/>
            <person name="Borodovsky M."/>
            <person name="Guigo R."/>
            <person name="Alvarado L."/>
            <person name="Berlin A."/>
            <person name="Borenstein D."/>
            <person name="Chen Z."/>
            <person name="Engels R."/>
            <person name="Freedman E."/>
            <person name="Gellesch M."/>
            <person name="Goldberg J."/>
            <person name="Griggs A."/>
            <person name="Gujja S."/>
            <person name="Heiman D."/>
            <person name="Hepburn T."/>
            <person name="Howarth C."/>
            <person name="Jen D."/>
            <person name="Larson L."/>
            <person name="Lewis B."/>
            <person name="Mehta T."/>
            <person name="Park D."/>
            <person name="Pearson M."/>
            <person name="Roberts A."/>
            <person name="Saif S."/>
            <person name="Shenoy N."/>
            <person name="Sisk P."/>
            <person name="Stolte C."/>
            <person name="Sykes S."/>
            <person name="Walk T."/>
            <person name="White J."/>
            <person name="Yandava C."/>
            <person name="Burger G."/>
            <person name="Gray M.W."/>
            <person name="Holland P.W.H."/>
            <person name="King N."/>
            <person name="Lang F.B.F."/>
            <person name="Roger A.J."/>
            <person name="Ruiz-Trillo I."/>
            <person name="Lander E."/>
            <person name="Nusbaum C."/>
        </authorList>
    </citation>
    <scope>NUCLEOTIDE SEQUENCE [LARGE SCALE GENOMIC DNA]</scope>
    <source>
        <strain evidence="14">ATCC 38327</strain>
    </source>
</reference>
<keyword evidence="8" id="KW-0175">Coiled coil</keyword>
<dbReference type="Pfam" id="PF05739">
    <property type="entry name" value="SNARE"/>
    <property type="match status" value="1"/>
</dbReference>
<dbReference type="Gene3D" id="1.20.58.70">
    <property type="match status" value="1"/>
</dbReference>
<name>A0A0L0S341_ALLM3</name>
<dbReference type="EMBL" id="GG745330">
    <property type="protein sequence ID" value="KNE56799.1"/>
    <property type="molecule type" value="Genomic_DNA"/>
</dbReference>
<dbReference type="InterPro" id="IPR006012">
    <property type="entry name" value="Syntaxin/epimorphin_CS"/>
</dbReference>
<dbReference type="GO" id="GO:0031201">
    <property type="term" value="C:SNARE complex"/>
    <property type="evidence" value="ECO:0007669"/>
    <property type="project" value="TreeGrafter"/>
</dbReference>
<evidence type="ECO:0000256" key="9">
    <source>
        <dbReference type="ARBA" id="ARBA00023136"/>
    </source>
</evidence>
<keyword evidence="4 11" id="KW-0812">Transmembrane</keyword>
<dbReference type="AlphaFoldDB" id="A0A0L0S341"/>
<dbReference type="Proteomes" id="UP000054350">
    <property type="component" value="Unassembled WGS sequence"/>
</dbReference>
<dbReference type="InterPro" id="IPR000727">
    <property type="entry name" value="T_SNARE_dom"/>
</dbReference>
<sequence>MASRSRTALFVQCRQSALALRRTQAANGAPGAPDRGTPRHGDGADVEKLGLLDGGNGNGGGGRDGKHAAVSVTATAALPPAWVDAVEAIEGMFVRIGHELTHLTALHKQHLLPGFADAADDHVDVGIDHTTTLVTDLLKQAGAKIKQFERTRGGPKTTPQEAKVHTNVTAQLAARLAALSSEFRKAQGNYMKRLQARSVKSAPTMFGVPDADRNDRDDAESLDGGGGTAVAKFTDQQLVTVNQQNDLIAQRDKDIEEIARTIGEIAELFRDMQNMVIEQGSLLDRIDYNMQQAAANVESGNEELDKAVKHQASARKKMLIYLLVLAIVAVVVLLALKRSRSS</sequence>
<dbReference type="eggNOG" id="KOG0809">
    <property type="taxonomic scope" value="Eukaryota"/>
</dbReference>
<evidence type="ECO:0000313" key="14">
    <source>
        <dbReference type="Proteomes" id="UP000054350"/>
    </source>
</evidence>
<dbReference type="GO" id="GO:0000149">
    <property type="term" value="F:SNARE binding"/>
    <property type="evidence" value="ECO:0007669"/>
    <property type="project" value="TreeGrafter"/>
</dbReference>
<protein>
    <recommendedName>
        <fullName evidence="12">t-SNARE coiled-coil homology domain-containing protein</fullName>
    </recommendedName>
</protein>
<dbReference type="STRING" id="578462.A0A0L0S341"/>
<keyword evidence="5" id="KW-0653">Protein transport</keyword>
<keyword evidence="6 11" id="KW-1133">Transmembrane helix</keyword>
<dbReference type="GO" id="GO:0048278">
    <property type="term" value="P:vesicle docking"/>
    <property type="evidence" value="ECO:0007669"/>
    <property type="project" value="TreeGrafter"/>
</dbReference>
<dbReference type="OMA" id="VEWNVME"/>
<dbReference type="PANTHER" id="PTHR19957">
    <property type="entry name" value="SYNTAXIN"/>
    <property type="match status" value="1"/>
</dbReference>
<feature type="compositionally biased region" description="Basic and acidic residues" evidence="10">
    <location>
        <begin position="36"/>
        <end position="50"/>
    </location>
</feature>
<feature type="transmembrane region" description="Helical" evidence="11">
    <location>
        <begin position="318"/>
        <end position="336"/>
    </location>
</feature>
<dbReference type="PROSITE" id="PS00914">
    <property type="entry name" value="SYNTAXIN"/>
    <property type="match status" value="1"/>
</dbReference>
<feature type="region of interest" description="Disordered" evidence="10">
    <location>
        <begin position="204"/>
        <end position="226"/>
    </location>
</feature>
<evidence type="ECO:0000259" key="12">
    <source>
        <dbReference type="PROSITE" id="PS50192"/>
    </source>
</evidence>
<keyword evidence="9 11" id="KW-0472">Membrane</keyword>
<dbReference type="GO" id="GO:0006886">
    <property type="term" value="P:intracellular protein transport"/>
    <property type="evidence" value="ECO:0007669"/>
    <property type="project" value="InterPro"/>
</dbReference>
<evidence type="ECO:0000256" key="11">
    <source>
        <dbReference type="SAM" id="Phobius"/>
    </source>
</evidence>
<keyword evidence="14" id="KW-1185">Reference proteome</keyword>
<dbReference type="SMART" id="SM00397">
    <property type="entry name" value="t_SNARE"/>
    <property type="match status" value="1"/>
</dbReference>
<feature type="region of interest" description="Disordered" evidence="10">
    <location>
        <begin position="22"/>
        <end position="66"/>
    </location>
</feature>
<comment type="subcellular location">
    <subcellularLocation>
        <location evidence="1">Golgi apparatus membrane</location>
        <topology evidence="1">Single-pass type IV membrane protein</topology>
    </subcellularLocation>
</comment>
<dbReference type="InterPro" id="IPR010989">
    <property type="entry name" value="SNARE"/>
</dbReference>
<dbReference type="GO" id="GO:0006906">
    <property type="term" value="P:vesicle fusion"/>
    <property type="evidence" value="ECO:0007669"/>
    <property type="project" value="TreeGrafter"/>
</dbReference>
<reference evidence="13 14" key="1">
    <citation type="submission" date="2009-11" db="EMBL/GenBank/DDBJ databases">
        <title>Annotation of Allomyces macrogynus ATCC 38327.</title>
        <authorList>
            <consortium name="The Broad Institute Genome Sequencing Platform"/>
            <person name="Russ C."/>
            <person name="Cuomo C."/>
            <person name="Burger G."/>
            <person name="Gray M.W."/>
            <person name="Holland P.W.H."/>
            <person name="King N."/>
            <person name="Lang F.B.F."/>
            <person name="Roger A.J."/>
            <person name="Ruiz-Trillo I."/>
            <person name="Young S.K."/>
            <person name="Zeng Q."/>
            <person name="Gargeya S."/>
            <person name="Fitzgerald M."/>
            <person name="Haas B."/>
            <person name="Abouelleil A."/>
            <person name="Alvarado L."/>
            <person name="Arachchi H.M."/>
            <person name="Berlin A."/>
            <person name="Chapman S.B."/>
            <person name="Gearin G."/>
            <person name="Goldberg J."/>
            <person name="Griggs A."/>
            <person name="Gujja S."/>
            <person name="Hansen M."/>
            <person name="Heiman D."/>
            <person name="Howarth C."/>
            <person name="Larimer J."/>
            <person name="Lui A."/>
            <person name="MacDonald P.J.P."/>
            <person name="McCowen C."/>
            <person name="Montmayeur A."/>
            <person name="Murphy C."/>
            <person name="Neiman D."/>
            <person name="Pearson M."/>
            <person name="Priest M."/>
            <person name="Roberts A."/>
            <person name="Saif S."/>
            <person name="Shea T."/>
            <person name="Sisk P."/>
            <person name="Stolte C."/>
            <person name="Sykes S."/>
            <person name="Wortman J."/>
            <person name="Nusbaum C."/>
            <person name="Birren B."/>
        </authorList>
    </citation>
    <scope>NUCLEOTIDE SEQUENCE [LARGE SCALE GENOMIC DNA]</scope>
    <source>
        <strain evidence="13 14">ATCC 38327</strain>
    </source>
</reference>
<comment type="similarity">
    <text evidence="2">Belongs to the syntaxin family.</text>
</comment>
<feature type="compositionally biased region" description="Gly residues" evidence="10">
    <location>
        <begin position="52"/>
        <end position="62"/>
    </location>
</feature>
<evidence type="ECO:0000256" key="3">
    <source>
        <dbReference type="ARBA" id="ARBA00022448"/>
    </source>
</evidence>
<organism evidence="13 14">
    <name type="scientific">Allomyces macrogynus (strain ATCC 38327)</name>
    <name type="common">Allomyces javanicus var. macrogynus</name>
    <dbReference type="NCBI Taxonomy" id="578462"/>
    <lineage>
        <taxon>Eukaryota</taxon>
        <taxon>Fungi</taxon>
        <taxon>Fungi incertae sedis</taxon>
        <taxon>Blastocladiomycota</taxon>
        <taxon>Blastocladiomycetes</taxon>
        <taxon>Blastocladiales</taxon>
        <taxon>Blastocladiaceae</taxon>
        <taxon>Allomyces</taxon>
    </lineage>
</organism>
<dbReference type="PANTHER" id="PTHR19957:SF83">
    <property type="entry name" value="SYNTAXIN-16"/>
    <property type="match status" value="1"/>
</dbReference>
<dbReference type="VEuPathDB" id="FungiDB:AMAG_02575"/>
<evidence type="ECO:0000256" key="10">
    <source>
        <dbReference type="SAM" id="MobiDB-lite"/>
    </source>
</evidence>
<dbReference type="PROSITE" id="PS50192">
    <property type="entry name" value="T_SNARE"/>
    <property type="match status" value="1"/>
</dbReference>
<proteinExistence type="inferred from homology"/>